<dbReference type="AlphaFoldDB" id="A0AAE1FKV8"/>
<sequence>MHLCLATLSPVPSSSLPVPLHPKSLVHSTHLLTAPLALLTYSNRHEYCHLLHFPLPSVFHFQHTDNTPPPRLPPPPHLYLSTHPSMPINLFPNLIKSFSPLGAYSPNYYREREWG</sequence>
<name>A0AAE1FKV8_PETCI</name>
<protein>
    <submittedName>
        <fullName evidence="1">Uncharacterized protein</fullName>
    </submittedName>
</protein>
<comment type="caution">
    <text evidence="1">The sequence shown here is derived from an EMBL/GenBank/DDBJ whole genome shotgun (WGS) entry which is preliminary data.</text>
</comment>
<accession>A0AAE1FKV8</accession>
<proteinExistence type="predicted"/>
<dbReference type="Proteomes" id="UP001286313">
    <property type="component" value="Unassembled WGS sequence"/>
</dbReference>
<evidence type="ECO:0000313" key="1">
    <source>
        <dbReference type="EMBL" id="KAK3875476.1"/>
    </source>
</evidence>
<keyword evidence="2" id="KW-1185">Reference proteome</keyword>
<organism evidence="1 2">
    <name type="scientific">Petrolisthes cinctipes</name>
    <name type="common">Flat porcelain crab</name>
    <dbReference type="NCBI Taxonomy" id="88211"/>
    <lineage>
        <taxon>Eukaryota</taxon>
        <taxon>Metazoa</taxon>
        <taxon>Ecdysozoa</taxon>
        <taxon>Arthropoda</taxon>
        <taxon>Crustacea</taxon>
        <taxon>Multicrustacea</taxon>
        <taxon>Malacostraca</taxon>
        <taxon>Eumalacostraca</taxon>
        <taxon>Eucarida</taxon>
        <taxon>Decapoda</taxon>
        <taxon>Pleocyemata</taxon>
        <taxon>Anomura</taxon>
        <taxon>Galatheoidea</taxon>
        <taxon>Porcellanidae</taxon>
        <taxon>Petrolisthes</taxon>
    </lineage>
</organism>
<dbReference type="EMBL" id="JAWQEG010001963">
    <property type="protein sequence ID" value="KAK3875476.1"/>
    <property type="molecule type" value="Genomic_DNA"/>
</dbReference>
<gene>
    <name evidence="1" type="ORF">Pcinc_019660</name>
</gene>
<evidence type="ECO:0000313" key="2">
    <source>
        <dbReference type="Proteomes" id="UP001286313"/>
    </source>
</evidence>
<reference evidence="1" key="1">
    <citation type="submission" date="2023-10" db="EMBL/GenBank/DDBJ databases">
        <title>Genome assemblies of two species of porcelain crab, Petrolisthes cinctipes and Petrolisthes manimaculis (Anomura: Porcellanidae).</title>
        <authorList>
            <person name="Angst P."/>
        </authorList>
    </citation>
    <scope>NUCLEOTIDE SEQUENCE</scope>
    <source>
        <strain evidence="1">PB745_01</strain>
        <tissue evidence="1">Gill</tissue>
    </source>
</reference>